<dbReference type="OrthoDB" id="21499at2759"/>
<gene>
    <name evidence="3" type="ORF">N7482_005709</name>
</gene>
<dbReference type="PANTHER" id="PTHR14689">
    <property type="entry name" value="PHORBOL-ESTER_DAG-TYPE DOMAIN-CONTAINING PROTEIN"/>
    <property type="match status" value="1"/>
</dbReference>
<feature type="compositionally biased region" description="Basic and acidic residues" evidence="1">
    <location>
        <begin position="94"/>
        <end position="107"/>
    </location>
</feature>
<evidence type="ECO:0000256" key="1">
    <source>
        <dbReference type="SAM" id="MobiDB-lite"/>
    </source>
</evidence>
<dbReference type="GO" id="GO:0005634">
    <property type="term" value="C:nucleus"/>
    <property type="evidence" value="ECO:0007669"/>
    <property type="project" value="TreeGrafter"/>
</dbReference>
<feature type="compositionally biased region" description="Basic and acidic residues" evidence="1">
    <location>
        <begin position="257"/>
        <end position="283"/>
    </location>
</feature>
<dbReference type="RefSeq" id="XP_056543389.1">
    <property type="nucleotide sequence ID" value="XM_056687834.1"/>
</dbReference>
<feature type="compositionally biased region" description="Acidic residues" evidence="1">
    <location>
        <begin position="462"/>
        <end position="480"/>
    </location>
</feature>
<feature type="domain" description="DUF4211" evidence="2">
    <location>
        <begin position="332"/>
        <end position="463"/>
    </location>
</feature>
<feature type="compositionally biased region" description="Basic residues" evidence="1">
    <location>
        <begin position="83"/>
        <end position="93"/>
    </location>
</feature>
<reference evidence="3" key="1">
    <citation type="submission" date="2022-11" db="EMBL/GenBank/DDBJ databases">
        <authorList>
            <person name="Petersen C."/>
        </authorList>
    </citation>
    <scope>NUCLEOTIDE SEQUENCE</scope>
    <source>
        <strain evidence="3">IBT 26290</strain>
    </source>
</reference>
<dbReference type="AlphaFoldDB" id="A0A9W9LNQ1"/>
<evidence type="ECO:0000259" key="2">
    <source>
        <dbReference type="Pfam" id="PF13926"/>
    </source>
</evidence>
<dbReference type="PANTHER" id="PTHR14689:SF0">
    <property type="entry name" value="COILED-COIL DOMAIN-CONTAINING PROTEIN 82"/>
    <property type="match status" value="1"/>
</dbReference>
<feature type="region of interest" description="Disordered" evidence="1">
    <location>
        <begin position="1"/>
        <end position="302"/>
    </location>
</feature>
<dbReference type="GeneID" id="81427010"/>
<name>A0A9W9LNQ1_9EURO</name>
<dbReference type="EMBL" id="JAPQKN010000003">
    <property type="protein sequence ID" value="KAJ5166928.1"/>
    <property type="molecule type" value="Genomic_DNA"/>
</dbReference>
<organism evidence="3 4">
    <name type="scientific">Penicillium canariense</name>
    <dbReference type="NCBI Taxonomy" id="189055"/>
    <lineage>
        <taxon>Eukaryota</taxon>
        <taxon>Fungi</taxon>
        <taxon>Dikarya</taxon>
        <taxon>Ascomycota</taxon>
        <taxon>Pezizomycotina</taxon>
        <taxon>Eurotiomycetes</taxon>
        <taxon>Eurotiomycetidae</taxon>
        <taxon>Eurotiales</taxon>
        <taxon>Aspergillaceae</taxon>
        <taxon>Penicillium</taxon>
    </lineage>
</organism>
<accession>A0A9W9LNQ1</accession>
<feature type="region of interest" description="Disordered" evidence="1">
    <location>
        <begin position="462"/>
        <end position="492"/>
    </location>
</feature>
<evidence type="ECO:0000313" key="3">
    <source>
        <dbReference type="EMBL" id="KAJ5166928.1"/>
    </source>
</evidence>
<feature type="compositionally biased region" description="Basic residues" evidence="1">
    <location>
        <begin position="1"/>
        <end position="10"/>
    </location>
</feature>
<reference evidence="3" key="2">
    <citation type="journal article" date="2023" name="IMA Fungus">
        <title>Comparative genomic study of the Penicillium genus elucidates a diverse pangenome and 15 lateral gene transfer events.</title>
        <authorList>
            <person name="Petersen C."/>
            <person name="Sorensen T."/>
            <person name="Nielsen M.R."/>
            <person name="Sondergaard T.E."/>
            <person name="Sorensen J.L."/>
            <person name="Fitzpatrick D.A."/>
            <person name="Frisvad J.C."/>
            <person name="Nielsen K.L."/>
        </authorList>
    </citation>
    <scope>NUCLEOTIDE SEQUENCE</scope>
    <source>
        <strain evidence="3">IBT 26290</strain>
    </source>
</reference>
<dbReference type="Pfam" id="PF13926">
    <property type="entry name" value="DUF4211"/>
    <property type="match status" value="1"/>
</dbReference>
<sequence>MPRKALKKQTRLAFAPKAASSSGYSNDEGNDRFARLSYGHPDMATMRPKIPRKSMSACPPAQESSSATTTSRRNGSPVIQNKKERKEKKKKDKEKKEGKKDKLKVEEENLAQSVQNDQEGSSDDEIIIPGSQKRARRAAADIEFAVMNPFKSTQQPQPPSGSPENAMYIADSDEEEEISRPRRRLKRKAEHSPVMLSDSEDSEEPKASSPSKRRRLASDTETPQTPRPSADQNQQDIEDDVRDLQDSVVKKTRTRGRAVESARDKRLKHLETLRRRRAGQKEESENESESEVEPPQSSPTQHVFNIRRNDEEDSDVESAIAANEDLDRYEDDFVLEDTEFGVPTEEIPFEFTRHAYKKPKEYFRDVVAWMVHNRIDPAFPRDDTMYQMAFQKLGDEVKGRAGSSLISSVWSARFRQVLLARPDLEVTAFPTEAMHSCDACNRAGHPASSDLKFSGKAYSEDTFEPLTDDSSEDDPSDNQSDESGVERDRDGHILPDEKTHFYLGKTCKANAFMAHLLTHWRYRLNEWVVDYLRLTGQMDDSEVLRRNNLSQKRKTRNALEVIDKMAAAGEIDKLYRDFHMHLKDARLKTSTMEE</sequence>
<dbReference type="Proteomes" id="UP001149163">
    <property type="component" value="Unassembled WGS sequence"/>
</dbReference>
<keyword evidence="4" id="KW-1185">Reference proteome</keyword>
<proteinExistence type="predicted"/>
<feature type="compositionally biased region" description="Polar residues" evidence="1">
    <location>
        <begin position="110"/>
        <end position="119"/>
    </location>
</feature>
<evidence type="ECO:0000313" key="4">
    <source>
        <dbReference type="Proteomes" id="UP001149163"/>
    </source>
</evidence>
<protein>
    <recommendedName>
        <fullName evidence="2">DUF4211 domain-containing protein</fullName>
    </recommendedName>
</protein>
<feature type="compositionally biased region" description="Polar residues" evidence="1">
    <location>
        <begin position="62"/>
        <end position="79"/>
    </location>
</feature>
<dbReference type="InterPro" id="IPR025451">
    <property type="entry name" value="DUF4211"/>
</dbReference>
<comment type="caution">
    <text evidence="3">The sequence shown here is derived from an EMBL/GenBank/DDBJ whole genome shotgun (WGS) entry which is preliminary data.</text>
</comment>